<dbReference type="PANTHER" id="PTHR43025">
    <property type="entry name" value="MONOGALACTOSYLDIACYLGLYCEROL SYNTHASE"/>
    <property type="match status" value="1"/>
</dbReference>
<keyword evidence="2" id="KW-1185">Reference proteome</keyword>
<organism evidence="1 2">
    <name type="scientific">Prorocentrum cordatum</name>
    <dbReference type="NCBI Taxonomy" id="2364126"/>
    <lineage>
        <taxon>Eukaryota</taxon>
        <taxon>Sar</taxon>
        <taxon>Alveolata</taxon>
        <taxon>Dinophyceae</taxon>
        <taxon>Prorocentrales</taxon>
        <taxon>Prorocentraceae</taxon>
        <taxon>Prorocentrum</taxon>
    </lineage>
</organism>
<gene>
    <name evidence="1" type="ORF">PCOR1329_LOCUS73538</name>
</gene>
<proteinExistence type="predicted"/>
<dbReference type="InterPro" id="IPR050519">
    <property type="entry name" value="Glycosyltransf_28_UgtP"/>
</dbReference>
<feature type="non-terminal residue" evidence="1">
    <location>
        <position position="1"/>
    </location>
</feature>
<comment type="caution">
    <text evidence="1">The sequence shown here is derived from an EMBL/GenBank/DDBJ whole genome shotgun (WGS) entry which is preliminary data.</text>
</comment>
<protein>
    <recommendedName>
        <fullName evidence="3">Monogalactosyldiacylglycerol synthase</fullName>
    </recommendedName>
</protein>
<dbReference type="EMBL" id="CAUYUJ010019908">
    <property type="protein sequence ID" value="CAK0894506.1"/>
    <property type="molecule type" value="Genomic_DNA"/>
</dbReference>
<sequence>RSPARSAGALRAAPAGSWLSCGRLEVRAELMACEWPRGPTRSCPGFRPHVLGFVPNVDEYMSAADILVTKAGPGSIAEAMIMGLPCLLTSFIPGQEEGNIAFVVDGGAGEFVADTDPDAIAEKASRQEEKRPRLTFVPEVAAWLGDPEKLLQMSARARQLGRPGAALDIARRLCDGLMELGTELREGAAASLHTSLDATPSSTRDSPAAATYEWLLCESGNALLLEPVLACCLPILGIGTGSRPATALDLPPRSPRRAAPPSALWAWPARYISGG</sequence>
<dbReference type="Pfam" id="PF13692">
    <property type="entry name" value="Glyco_trans_1_4"/>
    <property type="match status" value="1"/>
</dbReference>
<evidence type="ECO:0000313" key="2">
    <source>
        <dbReference type="Proteomes" id="UP001189429"/>
    </source>
</evidence>
<dbReference type="Proteomes" id="UP001189429">
    <property type="component" value="Unassembled WGS sequence"/>
</dbReference>
<feature type="non-terminal residue" evidence="1">
    <location>
        <position position="275"/>
    </location>
</feature>
<reference evidence="1" key="1">
    <citation type="submission" date="2023-10" db="EMBL/GenBank/DDBJ databases">
        <authorList>
            <person name="Chen Y."/>
            <person name="Shah S."/>
            <person name="Dougan E. K."/>
            <person name="Thang M."/>
            <person name="Chan C."/>
        </authorList>
    </citation>
    <scope>NUCLEOTIDE SEQUENCE [LARGE SCALE GENOMIC DNA]</scope>
</reference>
<evidence type="ECO:0008006" key="3">
    <source>
        <dbReference type="Google" id="ProtNLM"/>
    </source>
</evidence>
<accession>A0ABN9X547</accession>
<name>A0ABN9X547_9DINO</name>
<dbReference type="PANTHER" id="PTHR43025:SF3">
    <property type="entry name" value="MONOGALACTOSYLDIACYLGLYCEROL SYNTHASE 1, CHLOROPLASTIC"/>
    <property type="match status" value="1"/>
</dbReference>
<dbReference type="SUPFAM" id="SSF53756">
    <property type="entry name" value="UDP-Glycosyltransferase/glycogen phosphorylase"/>
    <property type="match status" value="1"/>
</dbReference>
<dbReference type="Gene3D" id="3.40.50.2000">
    <property type="entry name" value="Glycogen Phosphorylase B"/>
    <property type="match status" value="1"/>
</dbReference>
<evidence type="ECO:0000313" key="1">
    <source>
        <dbReference type="EMBL" id="CAK0894506.1"/>
    </source>
</evidence>